<feature type="domain" description="Death" evidence="3">
    <location>
        <begin position="972"/>
        <end position="1045"/>
    </location>
</feature>
<feature type="region of interest" description="Disordered" evidence="2">
    <location>
        <begin position="243"/>
        <end position="312"/>
    </location>
</feature>
<dbReference type="PANTHER" id="PTHR15034">
    <property type="entry name" value="DEATH DOMAIN-CONTAINING PROTEIN CRADD"/>
    <property type="match status" value="1"/>
</dbReference>
<dbReference type="PROSITE" id="PS50088">
    <property type="entry name" value="ANK_REPEAT"/>
    <property type="match status" value="1"/>
</dbReference>
<dbReference type="SUPFAM" id="SSF52540">
    <property type="entry name" value="P-loop containing nucleoside triphosphate hydrolases"/>
    <property type="match status" value="1"/>
</dbReference>
<dbReference type="Gene3D" id="1.25.40.20">
    <property type="entry name" value="Ankyrin repeat-containing domain"/>
    <property type="match status" value="1"/>
</dbReference>
<dbReference type="CDD" id="cd01670">
    <property type="entry name" value="Death"/>
    <property type="match status" value="1"/>
</dbReference>
<dbReference type="SUPFAM" id="SSF47986">
    <property type="entry name" value="DEATH domain"/>
    <property type="match status" value="3"/>
</dbReference>
<name>A0A8B6H641_MYTGA</name>
<dbReference type="InterPro" id="IPR027417">
    <property type="entry name" value="P-loop_NTPase"/>
</dbReference>
<evidence type="ECO:0000259" key="4">
    <source>
        <dbReference type="PROSITE" id="PS50209"/>
    </source>
</evidence>
<keyword evidence="1" id="KW-0040">ANK repeat</keyword>
<dbReference type="Gene3D" id="3.30.70.1390">
    <property type="entry name" value="ROC domain from the Parkinson's disease-associated leucine-rich repeat kinase 2"/>
    <property type="match status" value="1"/>
</dbReference>
<evidence type="ECO:0000256" key="1">
    <source>
        <dbReference type="PROSITE-ProRule" id="PRU00023"/>
    </source>
</evidence>
<dbReference type="SMART" id="SM00248">
    <property type="entry name" value="ANK"/>
    <property type="match status" value="3"/>
</dbReference>
<dbReference type="InterPro" id="IPR011029">
    <property type="entry name" value="DEATH-like_dom_sf"/>
</dbReference>
<organism evidence="5 6">
    <name type="scientific">Mytilus galloprovincialis</name>
    <name type="common">Mediterranean mussel</name>
    <dbReference type="NCBI Taxonomy" id="29158"/>
    <lineage>
        <taxon>Eukaryota</taxon>
        <taxon>Metazoa</taxon>
        <taxon>Spiralia</taxon>
        <taxon>Lophotrochozoa</taxon>
        <taxon>Mollusca</taxon>
        <taxon>Bivalvia</taxon>
        <taxon>Autobranchia</taxon>
        <taxon>Pteriomorphia</taxon>
        <taxon>Mytilida</taxon>
        <taxon>Mytiloidea</taxon>
        <taxon>Mytilidae</taxon>
        <taxon>Mytilinae</taxon>
        <taxon>Mytilus</taxon>
    </lineage>
</organism>
<evidence type="ECO:0000256" key="2">
    <source>
        <dbReference type="SAM" id="MobiDB-lite"/>
    </source>
</evidence>
<evidence type="ECO:0000313" key="5">
    <source>
        <dbReference type="EMBL" id="VDI74781.1"/>
    </source>
</evidence>
<accession>A0A8B6H641</accession>
<feature type="compositionally biased region" description="Polar residues" evidence="2">
    <location>
        <begin position="280"/>
        <end position="297"/>
    </location>
</feature>
<dbReference type="EMBL" id="UYJE01009610">
    <property type="protein sequence ID" value="VDI74781.1"/>
    <property type="molecule type" value="Genomic_DNA"/>
</dbReference>
<feature type="domain" description="CARD" evidence="4">
    <location>
        <begin position="1064"/>
        <end position="1153"/>
    </location>
</feature>
<dbReference type="Proteomes" id="UP000596742">
    <property type="component" value="Unassembled WGS sequence"/>
</dbReference>
<dbReference type="CDD" id="cd01671">
    <property type="entry name" value="CARD"/>
    <property type="match status" value="2"/>
</dbReference>
<evidence type="ECO:0000313" key="6">
    <source>
        <dbReference type="Proteomes" id="UP000596742"/>
    </source>
</evidence>
<dbReference type="OrthoDB" id="5962960at2759"/>
<dbReference type="SMART" id="SM00005">
    <property type="entry name" value="DEATH"/>
    <property type="match status" value="1"/>
</dbReference>
<dbReference type="InterPro" id="IPR001315">
    <property type="entry name" value="CARD"/>
</dbReference>
<dbReference type="GO" id="GO:0070513">
    <property type="term" value="F:death domain binding"/>
    <property type="evidence" value="ECO:0007669"/>
    <property type="project" value="InterPro"/>
</dbReference>
<dbReference type="InterPro" id="IPR037939">
    <property type="entry name" value="CRADD"/>
</dbReference>
<dbReference type="InterPro" id="IPR002110">
    <property type="entry name" value="Ankyrin_rpt"/>
</dbReference>
<proteinExistence type="predicted"/>
<dbReference type="Pfam" id="PF12796">
    <property type="entry name" value="Ank_2"/>
    <property type="match status" value="1"/>
</dbReference>
<dbReference type="PROSITE" id="PS50209">
    <property type="entry name" value="CARD"/>
    <property type="match status" value="2"/>
</dbReference>
<dbReference type="PROSITE" id="PS50017">
    <property type="entry name" value="DEATH_DOMAIN"/>
    <property type="match status" value="1"/>
</dbReference>
<dbReference type="InterPro" id="IPR000488">
    <property type="entry name" value="Death_dom"/>
</dbReference>
<comment type="caution">
    <text evidence="5">The sequence shown here is derived from an EMBL/GenBank/DDBJ whole genome shotgun (WGS) entry which is preliminary data.</text>
</comment>
<feature type="domain" description="CARD" evidence="4">
    <location>
        <begin position="1183"/>
        <end position="1252"/>
    </location>
</feature>
<dbReference type="InterPro" id="IPR036770">
    <property type="entry name" value="Ankyrin_rpt-contain_sf"/>
</dbReference>
<dbReference type="PANTHER" id="PTHR15034:SF5">
    <property type="entry name" value="DEATH DOMAIN-CONTAINING PROTEIN CRADD"/>
    <property type="match status" value="1"/>
</dbReference>
<gene>
    <name evidence="5" type="ORF">MGAL_10B080221</name>
</gene>
<dbReference type="Gene3D" id="1.10.533.10">
    <property type="entry name" value="Death Domain, Fas"/>
    <property type="match status" value="3"/>
</dbReference>
<dbReference type="PROSITE" id="PS50297">
    <property type="entry name" value="ANK_REP_REGION"/>
    <property type="match status" value="1"/>
</dbReference>
<feature type="repeat" description="ANK" evidence="1">
    <location>
        <begin position="48"/>
        <end position="71"/>
    </location>
</feature>
<dbReference type="Gene3D" id="3.40.50.300">
    <property type="entry name" value="P-loop containing nucleotide triphosphate hydrolases"/>
    <property type="match status" value="1"/>
</dbReference>
<dbReference type="GO" id="GO:0042981">
    <property type="term" value="P:regulation of apoptotic process"/>
    <property type="evidence" value="ECO:0007669"/>
    <property type="project" value="InterPro"/>
</dbReference>
<dbReference type="GO" id="GO:0007165">
    <property type="term" value="P:signal transduction"/>
    <property type="evidence" value="ECO:0007669"/>
    <property type="project" value="InterPro"/>
</dbReference>
<reference evidence="5" key="1">
    <citation type="submission" date="2018-11" db="EMBL/GenBank/DDBJ databases">
        <authorList>
            <person name="Alioto T."/>
            <person name="Alioto T."/>
        </authorList>
    </citation>
    <scope>NUCLEOTIDE SEQUENCE</scope>
</reference>
<keyword evidence="6" id="KW-1185">Reference proteome</keyword>
<feature type="compositionally biased region" description="Low complexity" evidence="2">
    <location>
        <begin position="262"/>
        <end position="273"/>
    </location>
</feature>
<evidence type="ECO:0008006" key="7">
    <source>
        <dbReference type="Google" id="ProtNLM"/>
    </source>
</evidence>
<sequence length="1286" mass="147671">MTYGLERQKGEKGETALHLAAANIYGSELTKWLVEEKGMDPMDKTLQEGKTALHLAAENGKLKVTQWLIEKKGMDPMVKTSQGETPYHLAAKDRGDDDDFEKFMKKQVMDYLKTFMSKEDQEVTTRVLKDKGTTPVVEDFIKKKEQSVMLNRLLGQGTYDSFDMRCMVTGQFGVGKSTLVKLLIGDAIPDERLATDGISLLEGRCGLDIDTREWVLIDPETYNALDVVYNKVLMTSVAEDESKQDEIQEACRTSGKHAGDVSQQSKASKSKTSPGHITGDLSQQSQYVLPQSSSSVHPTKEQSKKKMKTKMTKDEIRKKMEEILRSGNYKIKVGRLIFWDFGGQYVYYTTHQTFMTFRALFLLVFDGSKGLHDQVLDVLCFPGQHMIPTPAVFLQHWVNSILTYCKPVYKNIPKILLVATHKDLITQENVETRRKELYHEVEELFKDHEGKQHLVLSPMIFVNAKDKADPDIQTLKNVITDLTFEHPCWGEKMPNACVPLELEIAELVAEGQQILSLKEVVELNVISQLSVLSSEQLTDFLIFQHSLGKFIYFNTPQLKDFVIISPLLLVEVMRSFVTDKQFWPSNVTVQAIFKKMSESGSIQRGELYQIWEQEAFSKVLPYKKYIFDMLIHLDIVSEQRRYNTKTGRRQSGINFFVPCMVTARNTTKFMTEECTPKRSIGLAFTFKGAIIPPALPNRLFSACLNMWNVKTYKEQKGKGTTGEKKEIKLLFSGFLGLSYDKVHDVVVCVQANRIHLYIVHKTSNDLIVSDIATSIKESFYITLERIIEFYQSTVHARASSLNKPFQIEYSCSELECFITEEEALQRDEWVCEKHKLVHKRHHWNVWNQDQTKEECEDNCQGLSVDALNQIPSDTELLRFSSKCEPEKMHELATHLRMLPKWKKIMYNHHQDIEISTFLFLIEWKRKNAKGKFKVLADVLGKINLTVHTLCYVRRVTKAETDIPDEILDCIPTDEVIDSLAPQIGQKFFQLGTELGLSVAELENIKNNHCNDLAAQNKRVLLGWREDKRLKPSIEVLAQALVNIDRGADCLEDIIEDIDINTFRATEDIRDRISDHRDEIVQNIVISDILDDMMTHLVISADDRRHIEHYPRQDDQNKALLEIVITRKEQAYSLFVDALQNSGYTDLANKLSYDSHDVSSGSTPEISENKGSSEWIIPLYRVRLQKNYRKIIRDIHHQTIVDYLISKSVFSTDDSQQIESGKTQMEKNRSLMDILLHGREEIGYTEFLKALRKEPVYKDLADQIEKTEVTDRDRSTLESCQKLKGKD</sequence>
<protein>
    <recommendedName>
        <fullName evidence="7">Non-specific serine/threonine protein kinase</fullName>
    </recommendedName>
</protein>
<dbReference type="Pfam" id="PF00619">
    <property type="entry name" value="CARD"/>
    <property type="match status" value="2"/>
</dbReference>
<dbReference type="GO" id="GO:0002020">
    <property type="term" value="F:protease binding"/>
    <property type="evidence" value="ECO:0007669"/>
    <property type="project" value="InterPro"/>
</dbReference>
<dbReference type="SUPFAM" id="SSF48403">
    <property type="entry name" value="Ankyrin repeat"/>
    <property type="match status" value="1"/>
</dbReference>
<evidence type="ECO:0000259" key="3">
    <source>
        <dbReference type="PROSITE" id="PS50017"/>
    </source>
</evidence>
<dbReference type="Pfam" id="PF00531">
    <property type="entry name" value="Death"/>
    <property type="match status" value="1"/>
</dbReference>